<sequence>MATKDEFLNKDSLVPSSIPPSIQYGSDVVAEQLSRLDIDYIALVPGSSYRGLHDSIVNLTGNQKPEMLITLHEEHAVSIAHGYAKVTGTPMAVGLHANVGLMHATMAIFNAFCDRVPILMFGATGPLDARRRRPWIDWIHTAQDQGALIRPYIKFDDQPHSAQAAVESVIHAYVAAKSRPCAPTYVCLDLGLQEDEVDATKIEFPETSRYLDAATHPPIPSSDVVLRVESALSASKKPLFMFGRPSSNSLVSWQKRTQLADKFDARVITDIKQAATFPSHHRLHAGPPGVFLSAETCEIIREADLIISFDWIDLAGNLKAAEVKLDHIKIVHISIDSALHNGWSKDHFAIPPADIFVHADVDTTVAAILAATHDIPERRSKWSDIKAQAPRSTFANESTEIFMPDLAQSLYTVIPPDDICLVRVPLGWSGRDLRVTHPLGFMGMDGAAGIGSGCGQIVGTSLALRSKNAKNLVTVGVIGDGDFLMGSSALWTAVKYGLPCLVIVANNGSYFNDEVHQERVAKARGRVVENKWTGMRLTEPQPDCGKIAEGLGCAIVMEGRVEDRRELEAAIRDAVRQAREGKVVVLDVNVRPDGYGKAMTSSSGEEMHAFARQGELFLVAGYISTEAPLTVLESEACARFDLSSFPGKRYPHFICPKQALEASLSSNSSRSIKAGSHFDLLKLVAKVCPQDYASCYIFKYLRFLSSRDLEVAYDVCSELVVESILSVAQEQLLYSTLGELCHLGVAAIDSPHQQPRSSHGVRQGGVSGNFGVYNLGKSFGLSSSGRGHLNSLGPGRGRSGREGPPNGGAKSEERKMSSKGSKRIPCICHIAEPGIHGNDTTKYEYMSHLERHLRSHDIYICCHCLEKFTGRNKAEADRRKKDHRCVKQCSNSKCRKRCLVTPNHTPGTSACTRCIESSKQQWEAIFRLEYPGRPIPSGVFDEEDILSPSAELAQSGTRLWSSHTATTTSMDEAPMHSDGNSNMIFLSALNGELCHLGAAGVHNAPGNATFVQQGWHSGQGSKSDPMDYVESLATSDPNSDEDMDRALHDQRSQTSPSTATNNTAALGLPVVALNDQVLFGPFADNIDHRELAGQPGHDAAEDVRLFSDEPVLRSTVTNLTQAAQIASLTEELQQLRQEQARHLEMIQELQAAFQSMTLLH</sequence>
<evidence type="ECO:0000256" key="1">
    <source>
        <dbReference type="ARBA" id="ARBA00007812"/>
    </source>
</evidence>
<evidence type="ECO:0000259" key="6">
    <source>
        <dbReference type="Pfam" id="PF02775"/>
    </source>
</evidence>
<dbReference type="InterPro" id="IPR012001">
    <property type="entry name" value="Thiamin_PyroP_enz_TPP-bd_dom"/>
</dbReference>
<dbReference type="CDD" id="cd02002">
    <property type="entry name" value="TPP_BFDC"/>
    <property type="match status" value="1"/>
</dbReference>
<evidence type="ECO:0000313" key="8">
    <source>
        <dbReference type="EMBL" id="KXT08742.1"/>
    </source>
</evidence>
<reference evidence="8 9" key="1">
    <citation type="submission" date="2015-07" db="EMBL/GenBank/DDBJ databases">
        <title>Comparative genomics of the Sigatoka disease complex on banana suggests a link between parallel evolutionary changes in Pseudocercospora fijiensis and Pseudocercospora eumusae and increased virulence on the banana host.</title>
        <authorList>
            <person name="Chang T.-C."/>
            <person name="Salvucci A."/>
            <person name="Crous P.W."/>
            <person name="Stergiopoulos I."/>
        </authorList>
    </citation>
    <scope>NUCLEOTIDE SEQUENCE [LARGE SCALE GENOMIC DNA]</scope>
    <source>
        <strain evidence="8 9">CBS 116634</strain>
    </source>
</reference>
<dbReference type="CDD" id="cd07035">
    <property type="entry name" value="TPP_PYR_POX_like"/>
    <property type="match status" value="1"/>
</dbReference>
<dbReference type="STRING" id="113226.A0A139I2E7"/>
<dbReference type="GO" id="GO:0050660">
    <property type="term" value="F:flavin adenine dinucleotide binding"/>
    <property type="evidence" value="ECO:0007669"/>
    <property type="project" value="TreeGrafter"/>
</dbReference>
<keyword evidence="9" id="KW-1185">Reference proteome</keyword>
<protein>
    <submittedName>
        <fullName evidence="8">Uncharacterized protein</fullName>
    </submittedName>
</protein>
<feature type="region of interest" description="Disordered" evidence="4">
    <location>
        <begin position="784"/>
        <end position="820"/>
    </location>
</feature>
<proteinExistence type="inferred from homology"/>
<comment type="caution">
    <text evidence="8">The sequence shown here is derived from an EMBL/GenBank/DDBJ whole genome shotgun (WGS) entry which is preliminary data.</text>
</comment>
<gene>
    <name evidence="8" type="ORF">AC579_4142</name>
</gene>
<evidence type="ECO:0000259" key="7">
    <source>
        <dbReference type="Pfam" id="PF02776"/>
    </source>
</evidence>
<dbReference type="InterPro" id="IPR029035">
    <property type="entry name" value="DHS-like_NAD/FAD-binding_dom"/>
</dbReference>
<evidence type="ECO:0000313" key="9">
    <source>
        <dbReference type="Proteomes" id="UP000073492"/>
    </source>
</evidence>
<dbReference type="InterPro" id="IPR045229">
    <property type="entry name" value="TPP_enz"/>
</dbReference>
<dbReference type="OrthoDB" id="10006023at2759"/>
<feature type="domain" description="Thiamine pyrophosphate enzyme TPP-binding" evidence="6">
    <location>
        <begin position="428"/>
        <end position="587"/>
    </location>
</feature>
<comment type="similarity">
    <text evidence="1">Belongs to the TPP enzyme family.</text>
</comment>
<dbReference type="Proteomes" id="UP000073492">
    <property type="component" value="Unassembled WGS sequence"/>
</dbReference>
<dbReference type="GO" id="GO:0009099">
    <property type="term" value="P:L-valine biosynthetic process"/>
    <property type="evidence" value="ECO:0007669"/>
    <property type="project" value="TreeGrafter"/>
</dbReference>
<keyword evidence="2" id="KW-0786">Thiamine pyrophosphate</keyword>
<dbReference type="GO" id="GO:0003984">
    <property type="term" value="F:acetolactate synthase activity"/>
    <property type="evidence" value="ECO:0007669"/>
    <property type="project" value="TreeGrafter"/>
</dbReference>
<dbReference type="InterPro" id="IPR011766">
    <property type="entry name" value="TPP_enzyme_TPP-bd"/>
</dbReference>
<dbReference type="PANTHER" id="PTHR18968">
    <property type="entry name" value="THIAMINE PYROPHOSPHATE ENZYMES"/>
    <property type="match status" value="1"/>
</dbReference>
<feature type="compositionally biased region" description="Polar residues" evidence="4">
    <location>
        <begin position="1012"/>
        <end position="1022"/>
    </location>
</feature>
<name>A0A139I2E7_9PEZI</name>
<evidence type="ECO:0000256" key="4">
    <source>
        <dbReference type="SAM" id="MobiDB-lite"/>
    </source>
</evidence>
<dbReference type="PANTHER" id="PTHR18968:SF13">
    <property type="entry name" value="ACETOLACTATE SYNTHASE CATALYTIC SUBUNIT, MITOCHONDRIAL"/>
    <property type="match status" value="1"/>
</dbReference>
<feature type="domain" description="Thiamine pyrophosphate enzyme N-terminal TPP-binding" evidence="7">
    <location>
        <begin position="25"/>
        <end position="131"/>
    </location>
</feature>
<dbReference type="Pfam" id="PF02776">
    <property type="entry name" value="TPP_enzyme_N"/>
    <property type="match status" value="1"/>
</dbReference>
<evidence type="ECO:0000259" key="5">
    <source>
        <dbReference type="Pfam" id="PF00205"/>
    </source>
</evidence>
<feature type="region of interest" description="Disordered" evidence="4">
    <location>
        <begin position="1012"/>
        <end position="1062"/>
    </location>
</feature>
<dbReference type="GO" id="GO:0030976">
    <property type="term" value="F:thiamine pyrophosphate binding"/>
    <property type="evidence" value="ECO:0007669"/>
    <property type="project" value="InterPro"/>
</dbReference>
<dbReference type="Gene3D" id="3.40.50.1220">
    <property type="entry name" value="TPP-binding domain"/>
    <property type="match status" value="1"/>
</dbReference>
<evidence type="ECO:0000256" key="2">
    <source>
        <dbReference type="ARBA" id="ARBA00023052"/>
    </source>
</evidence>
<organism evidence="8 9">
    <name type="scientific">Pseudocercospora musae</name>
    <dbReference type="NCBI Taxonomy" id="113226"/>
    <lineage>
        <taxon>Eukaryota</taxon>
        <taxon>Fungi</taxon>
        <taxon>Dikarya</taxon>
        <taxon>Ascomycota</taxon>
        <taxon>Pezizomycotina</taxon>
        <taxon>Dothideomycetes</taxon>
        <taxon>Dothideomycetidae</taxon>
        <taxon>Mycosphaerellales</taxon>
        <taxon>Mycosphaerellaceae</taxon>
        <taxon>Pseudocercospora</taxon>
    </lineage>
</organism>
<dbReference type="GO" id="GO:0000287">
    <property type="term" value="F:magnesium ion binding"/>
    <property type="evidence" value="ECO:0007669"/>
    <property type="project" value="InterPro"/>
</dbReference>
<feature type="coiled-coil region" evidence="3">
    <location>
        <begin position="1118"/>
        <end position="1152"/>
    </location>
</feature>
<dbReference type="GO" id="GO:0005948">
    <property type="term" value="C:acetolactate synthase complex"/>
    <property type="evidence" value="ECO:0007669"/>
    <property type="project" value="TreeGrafter"/>
</dbReference>
<dbReference type="AlphaFoldDB" id="A0A139I2E7"/>
<dbReference type="SUPFAM" id="SSF52467">
    <property type="entry name" value="DHS-like NAD/FAD-binding domain"/>
    <property type="match status" value="1"/>
</dbReference>
<dbReference type="GO" id="GO:0009097">
    <property type="term" value="P:isoleucine biosynthetic process"/>
    <property type="evidence" value="ECO:0007669"/>
    <property type="project" value="TreeGrafter"/>
</dbReference>
<dbReference type="Pfam" id="PF02775">
    <property type="entry name" value="TPP_enzyme_C"/>
    <property type="match status" value="1"/>
</dbReference>
<feature type="domain" description="Thiamine pyrophosphate enzyme central" evidence="5">
    <location>
        <begin position="230"/>
        <end position="365"/>
    </location>
</feature>
<dbReference type="Gene3D" id="3.40.50.970">
    <property type="match status" value="2"/>
</dbReference>
<evidence type="ECO:0000256" key="3">
    <source>
        <dbReference type="SAM" id="Coils"/>
    </source>
</evidence>
<accession>A0A139I2E7</accession>
<dbReference type="Pfam" id="PF00205">
    <property type="entry name" value="TPP_enzyme_M"/>
    <property type="match status" value="1"/>
</dbReference>
<dbReference type="EMBL" id="LFZO01000406">
    <property type="protein sequence ID" value="KXT08742.1"/>
    <property type="molecule type" value="Genomic_DNA"/>
</dbReference>
<dbReference type="SUPFAM" id="SSF52518">
    <property type="entry name" value="Thiamin diphosphate-binding fold (THDP-binding)"/>
    <property type="match status" value="2"/>
</dbReference>
<keyword evidence="3" id="KW-0175">Coiled coil</keyword>
<dbReference type="InterPro" id="IPR012000">
    <property type="entry name" value="Thiamin_PyroP_enz_cen_dom"/>
</dbReference>
<dbReference type="InterPro" id="IPR029061">
    <property type="entry name" value="THDP-binding"/>
</dbReference>